<dbReference type="AlphaFoldDB" id="A0A3N6QBL2"/>
<evidence type="ECO:0000313" key="2">
    <source>
        <dbReference type="EMBL" id="KAF3530118.1"/>
    </source>
</evidence>
<dbReference type="EMBL" id="QGKV02001507">
    <property type="protein sequence ID" value="KAF3530118.1"/>
    <property type="molecule type" value="Genomic_DNA"/>
</dbReference>
<evidence type="ECO:0000313" key="1">
    <source>
        <dbReference type="EMBL" id="KAF2584555.1"/>
    </source>
</evidence>
<dbReference type="EMBL" id="QGKY02000246">
    <property type="protein sequence ID" value="KAF2584555.1"/>
    <property type="molecule type" value="Genomic_DNA"/>
</dbReference>
<organism evidence="1">
    <name type="scientific">Brassica cretica</name>
    <name type="common">Mustard</name>
    <dbReference type="NCBI Taxonomy" id="69181"/>
    <lineage>
        <taxon>Eukaryota</taxon>
        <taxon>Viridiplantae</taxon>
        <taxon>Streptophyta</taxon>
        <taxon>Embryophyta</taxon>
        <taxon>Tracheophyta</taxon>
        <taxon>Spermatophyta</taxon>
        <taxon>Magnoliopsida</taxon>
        <taxon>eudicotyledons</taxon>
        <taxon>Gunneridae</taxon>
        <taxon>Pentapetalae</taxon>
        <taxon>rosids</taxon>
        <taxon>malvids</taxon>
        <taxon>Brassicales</taxon>
        <taxon>Brassicaceae</taxon>
        <taxon>Brassiceae</taxon>
        <taxon>Brassica</taxon>
    </lineage>
</organism>
<keyword evidence="3" id="KW-1185">Reference proteome</keyword>
<name>A0A3N6QBL2_BRACR</name>
<accession>A0A3N6QBL2</accession>
<dbReference type="Proteomes" id="UP000266723">
    <property type="component" value="Unassembled WGS sequence"/>
</dbReference>
<reference evidence="2 3" key="3">
    <citation type="journal article" date="2020" name="BMC Genomics">
        <title>Intraspecific diversification of the crop wild relative Brassica cretica Lam. using demographic model selection.</title>
        <authorList>
            <person name="Kioukis A."/>
            <person name="Michalopoulou V.A."/>
            <person name="Briers L."/>
            <person name="Pirintsos S."/>
            <person name="Studholme D.J."/>
            <person name="Pavlidis P."/>
            <person name="Sarris P.F."/>
        </authorList>
    </citation>
    <scope>NUCLEOTIDE SEQUENCE [LARGE SCALE GENOMIC DNA]</scope>
    <source>
        <strain evidence="3">cv. PFS-1207/04</strain>
        <strain evidence="2">PFS-1207/04</strain>
    </source>
</reference>
<evidence type="ECO:0000313" key="3">
    <source>
        <dbReference type="Proteomes" id="UP000266723"/>
    </source>
</evidence>
<comment type="caution">
    <text evidence="1">The sequence shown here is derived from an EMBL/GenBank/DDBJ whole genome shotgun (WGS) entry which is preliminary data.</text>
</comment>
<reference evidence="1" key="1">
    <citation type="submission" date="2019-12" db="EMBL/GenBank/DDBJ databases">
        <title>Genome sequencing and annotation of Brassica cretica.</title>
        <authorList>
            <person name="Studholme D.J."/>
            <person name="Sarris P.F."/>
        </authorList>
    </citation>
    <scope>NUCLEOTIDE SEQUENCE</scope>
    <source>
        <strain evidence="1">PFS-102/07</strain>
        <tissue evidence="1">Leaf</tissue>
    </source>
</reference>
<proteinExistence type="predicted"/>
<sequence>MVSLFQRITTTPECVSSHPFGFLINQKGWGTNVGPNSSPYAKRAEASLGRATLRGPVRARRDQFGRSKIAERLRRLRTQFTTKGNRGT</sequence>
<reference evidence="2" key="2">
    <citation type="submission" date="2019-12" db="EMBL/GenBank/DDBJ databases">
        <authorList>
            <person name="Studholme D.J."/>
            <person name="Sarris P."/>
        </authorList>
    </citation>
    <scope>NUCLEOTIDE SEQUENCE</scope>
    <source>
        <strain evidence="2">PFS-1207/04</strain>
        <tissue evidence="2">Leaf</tissue>
    </source>
</reference>
<gene>
    <name evidence="2" type="ORF">DY000_02041502</name>
    <name evidence="1" type="ORF">F2Q70_00036473</name>
</gene>
<protein>
    <submittedName>
        <fullName evidence="1">Uncharacterized protein</fullName>
    </submittedName>
</protein>